<gene>
    <name evidence="1" type="ORF">AU467_22460</name>
</gene>
<dbReference type="Proteomes" id="UP000053176">
    <property type="component" value="Unassembled WGS sequence"/>
</dbReference>
<proteinExistence type="predicted"/>
<evidence type="ECO:0000313" key="1">
    <source>
        <dbReference type="EMBL" id="KUM26311.1"/>
    </source>
</evidence>
<protein>
    <submittedName>
        <fullName evidence="1">Uncharacterized protein</fullName>
    </submittedName>
</protein>
<dbReference type="OrthoDB" id="8450982at2"/>
<dbReference type="EMBL" id="LPWA01000107">
    <property type="protein sequence ID" value="KUM26311.1"/>
    <property type="molecule type" value="Genomic_DNA"/>
</dbReference>
<accession>A0A101KSX1</accession>
<comment type="caution">
    <text evidence="1">The sequence shown here is derived from an EMBL/GenBank/DDBJ whole genome shotgun (WGS) entry which is preliminary data.</text>
</comment>
<reference evidence="1 2" key="1">
    <citation type="submission" date="2015-12" db="EMBL/GenBank/DDBJ databases">
        <title>Draft genome sequence of Mesorhizobium sp. UFLA 01-765, a multitolerant efficient symbiont and plant-growth promoting strain isolated from Zn-mining soil using Leucaena leucocephala as a trap plant.</title>
        <authorList>
            <person name="Rangel W.M."/>
            <person name="Thijs S."/>
            <person name="Longatti S.M."/>
            <person name="Moreira F.M."/>
            <person name="Weyens N."/>
            <person name="Vangronsveld J."/>
            <person name="Van Hamme J.D."/>
            <person name="Bottos E.M."/>
            <person name="Rineau F."/>
        </authorList>
    </citation>
    <scope>NUCLEOTIDE SEQUENCE [LARGE SCALE GENOMIC DNA]</scope>
    <source>
        <strain evidence="1 2">UFLA 01-765</strain>
    </source>
</reference>
<sequence>MIASAIVAPKSKPYPMLADDILAAPYQSTLHREIFECAKLSVANAVRFILDRDVVVAAHLVADAMPSSIVAGLPLCRLPYPTTWFEYAGLDRPARTAPGTIVPGRVGLLCEMDSSALDTFTVSVFLAHRSARDAVELSPVALSFDMSASGRMRPHVESQKQKRGASIGGLQKELKWSAQLPHQKIATNQREFEAALELSNRVLFEKSRYFAPLENAVVANAGKSAFESLMRMGQSNSEAEAGPLLGILMLLNTRNGTTRQFADLVKLNAARRKRGVEPLLEHWTVTLRLSAGRARALARWDVPGHEMRAHLVRGHFKIRKSGIYWWSPHVRGHVELGMTHKDYRIRR</sequence>
<name>A0A101KSX1_RHILI</name>
<evidence type="ECO:0000313" key="2">
    <source>
        <dbReference type="Proteomes" id="UP000053176"/>
    </source>
</evidence>
<organism evidence="1 2">
    <name type="scientific">Rhizobium loti</name>
    <name type="common">Mesorhizobium loti</name>
    <dbReference type="NCBI Taxonomy" id="381"/>
    <lineage>
        <taxon>Bacteria</taxon>
        <taxon>Pseudomonadati</taxon>
        <taxon>Pseudomonadota</taxon>
        <taxon>Alphaproteobacteria</taxon>
        <taxon>Hyphomicrobiales</taxon>
        <taxon>Phyllobacteriaceae</taxon>
        <taxon>Mesorhizobium</taxon>
    </lineage>
</organism>
<dbReference type="AlphaFoldDB" id="A0A101KSX1"/>